<evidence type="ECO:0000313" key="2">
    <source>
        <dbReference type="Proteomes" id="UP001054837"/>
    </source>
</evidence>
<dbReference type="AlphaFoldDB" id="A0AAV4PEP6"/>
<reference evidence="1 2" key="1">
    <citation type="submission" date="2021-06" db="EMBL/GenBank/DDBJ databases">
        <title>Caerostris darwini draft genome.</title>
        <authorList>
            <person name="Kono N."/>
            <person name="Arakawa K."/>
        </authorList>
    </citation>
    <scope>NUCLEOTIDE SEQUENCE [LARGE SCALE GENOMIC DNA]</scope>
</reference>
<protein>
    <submittedName>
        <fullName evidence="1">Uncharacterized protein</fullName>
    </submittedName>
</protein>
<keyword evidence="2" id="KW-1185">Reference proteome</keyword>
<dbReference type="EMBL" id="BPLQ01002694">
    <property type="protein sequence ID" value="GIX95025.1"/>
    <property type="molecule type" value="Genomic_DNA"/>
</dbReference>
<proteinExistence type="predicted"/>
<gene>
    <name evidence="1" type="ORF">CDAR_475351</name>
</gene>
<evidence type="ECO:0000313" key="1">
    <source>
        <dbReference type="EMBL" id="GIX95025.1"/>
    </source>
</evidence>
<accession>A0AAV4PEP6</accession>
<name>A0AAV4PEP6_9ARAC</name>
<sequence>MPSRHYVANRVSNCSRDSEDLQEHLITLAHRIERSPKKQRLPLENLLVTMRRSYSMSKSTSFLSRKDVTNQFELEVSCMQSAHVDTKPRVTQKFEIRLTQSLAAADQV</sequence>
<organism evidence="1 2">
    <name type="scientific">Caerostris darwini</name>
    <dbReference type="NCBI Taxonomy" id="1538125"/>
    <lineage>
        <taxon>Eukaryota</taxon>
        <taxon>Metazoa</taxon>
        <taxon>Ecdysozoa</taxon>
        <taxon>Arthropoda</taxon>
        <taxon>Chelicerata</taxon>
        <taxon>Arachnida</taxon>
        <taxon>Araneae</taxon>
        <taxon>Araneomorphae</taxon>
        <taxon>Entelegynae</taxon>
        <taxon>Araneoidea</taxon>
        <taxon>Araneidae</taxon>
        <taxon>Caerostris</taxon>
    </lineage>
</organism>
<dbReference type="Proteomes" id="UP001054837">
    <property type="component" value="Unassembled WGS sequence"/>
</dbReference>
<comment type="caution">
    <text evidence="1">The sequence shown here is derived from an EMBL/GenBank/DDBJ whole genome shotgun (WGS) entry which is preliminary data.</text>
</comment>